<organism evidence="7 8">
    <name type="scientific">Histidinibacterium lentulum</name>
    <dbReference type="NCBI Taxonomy" id="2480588"/>
    <lineage>
        <taxon>Bacteria</taxon>
        <taxon>Pseudomonadati</taxon>
        <taxon>Pseudomonadota</taxon>
        <taxon>Alphaproteobacteria</taxon>
        <taxon>Rhodobacterales</taxon>
        <taxon>Paracoccaceae</taxon>
        <taxon>Histidinibacterium</taxon>
    </lineage>
</organism>
<dbReference type="InterPro" id="IPR013341">
    <property type="entry name" value="Mandelate_racemase_N_dom"/>
</dbReference>
<evidence type="ECO:0000259" key="6">
    <source>
        <dbReference type="SMART" id="SM00922"/>
    </source>
</evidence>
<dbReference type="OrthoDB" id="9802699at2"/>
<keyword evidence="5" id="KW-0413">Isomerase</keyword>
<comment type="caution">
    <text evidence="7">The sequence shown here is derived from an EMBL/GenBank/DDBJ whole genome shotgun (WGS) entry which is preliminary data.</text>
</comment>
<accession>A0A3N2QRH1</accession>
<dbReference type="Pfam" id="PF13378">
    <property type="entry name" value="MR_MLE_C"/>
    <property type="match status" value="1"/>
</dbReference>
<comment type="cofactor">
    <cofactor evidence="1">
        <name>Mg(2+)</name>
        <dbReference type="ChEBI" id="CHEBI:18420"/>
    </cofactor>
</comment>
<dbReference type="Proteomes" id="UP000268016">
    <property type="component" value="Unassembled WGS sequence"/>
</dbReference>
<dbReference type="FunFam" id="3.30.390.10:FF:000009">
    <property type="entry name" value="Hydrophobic dipeptide epimerase"/>
    <property type="match status" value="1"/>
</dbReference>
<dbReference type="SFLD" id="SFLDF00009">
    <property type="entry name" value="o-succinylbenzoate_synthase"/>
    <property type="match status" value="1"/>
</dbReference>
<evidence type="ECO:0000256" key="1">
    <source>
        <dbReference type="ARBA" id="ARBA00001946"/>
    </source>
</evidence>
<dbReference type="SFLD" id="SFLDS00001">
    <property type="entry name" value="Enolase"/>
    <property type="match status" value="1"/>
</dbReference>
<sequence>MFRIAQIDILPIAVPLKKPVIMAAASVHEAENLVVRIADRDGTVGWGEAASAPMMNGETLAGMVAAAAHMAGRLTDAEIPDLAAIAALVDAAIVGNPGAKSAVEMALLDILGQRTDQPLHVLLNRAERPRAPVLSFISGGTEAEELAHARAMVDTGHVALKVKIGLLGVERDLARCAAVRAEVGPDIRLSADANGGYSRADALAFVARAAETGLDFVEQPVAPGDMDGMRACAEASGVPIAADEGLKSIDSIRRHHELGAAAGGSIKTIKLGGCLPVMEAGRLMQNLGMQVNLAGKTAETSIASAAIAHLAIALPQVNWDVSVTSTYLATDVVHDPIAPRDGHVTAPERPGLGIEVDEALLSKLRV</sequence>
<dbReference type="PANTHER" id="PTHR48073">
    <property type="entry name" value="O-SUCCINYLBENZOATE SYNTHASE-RELATED"/>
    <property type="match status" value="1"/>
</dbReference>
<name>A0A3N2QRH1_9RHOB</name>
<keyword evidence="4" id="KW-0460">Magnesium</keyword>
<evidence type="ECO:0000256" key="5">
    <source>
        <dbReference type="ARBA" id="ARBA00023235"/>
    </source>
</evidence>
<dbReference type="GO" id="GO:0046872">
    <property type="term" value="F:metal ion binding"/>
    <property type="evidence" value="ECO:0007669"/>
    <property type="project" value="UniProtKB-KW"/>
</dbReference>
<dbReference type="Gene3D" id="3.30.390.10">
    <property type="entry name" value="Enolase-like, N-terminal domain"/>
    <property type="match status" value="1"/>
</dbReference>
<proteinExistence type="inferred from homology"/>
<dbReference type="SUPFAM" id="SSF51604">
    <property type="entry name" value="Enolase C-terminal domain-like"/>
    <property type="match status" value="1"/>
</dbReference>
<dbReference type="InterPro" id="IPR029065">
    <property type="entry name" value="Enolase_C-like"/>
</dbReference>
<dbReference type="PANTHER" id="PTHR48073:SF2">
    <property type="entry name" value="O-SUCCINYLBENZOATE SYNTHASE"/>
    <property type="match status" value="1"/>
</dbReference>
<reference evidence="7 8" key="1">
    <citation type="submission" date="2018-10" db="EMBL/GenBank/DDBJ databases">
        <title>Histidinibacterium lentulum gen. nov., sp. nov., a marine bacterium from the culture broth of Picochlorum sp. 122.</title>
        <authorList>
            <person name="Wang G."/>
        </authorList>
    </citation>
    <scope>NUCLEOTIDE SEQUENCE [LARGE SCALE GENOMIC DNA]</scope>
    <source>
        <strain evidence="7 8">B17</strain>
    </source>
</reference>
<dbReference type="SFLD" id="SFLDG00180">
    <property type="entry name" value="muconate_cycloisomerase"/>
    <property type="match status" value="1"/>
</dbReference>
<protein>
    <recommendedName>
        <fullName evidence="6">Mandelate racemase/muconate lactonizing enzyme C-terminal domain-containing protein</fullName>
    </recommendedName>
</protein>
<evidence type="ECO:0000313" key="8">
    <source>
        <dbReference type="Proteomes" id="UP000268016"/>
    </source>
</evidence>
<evidence type="ECO:0000256" key="2">
    <source>
        <dbReference type="ARBA" id="ARBA00008031"/>
    </source>
</evidence>
<dbReference type="InterPro" id="IPR036849">
    <property type="entry name" value="Enolase-like_C_sf"/>
</dbReference>
<evidence type="ECO:0000313" key="7">
    <source>
        <dbReference type="EMBL" id="ROT97807.1"/>
    </source>
</evidence>
<dbReference type="AlphaFoldDB" id="A0A3N2QRH1"/>
<dbReference type="RefSeq" id="WP_123643815.1">
    <property type="nucleotide sequence ID" value="NZ_ML119091.1"/>
</dbReference>
<dbReference type="Gene3D" id="3.20.20.120">
    <property type="entry name" value="Enolase-like C-terminal domain"/>
    <property type="match status" value="1"/>
</dbReference>
<keyword evidence="8" id="KW-1185">Reference proteome</keyword>
<dbReference type="SMART" id="SM00922">
    <property type="entry name" value="MR_MLE"/>
    <property type="match status" value="1"/>
</dbReference>
<dbReference type="InterPro" id="IPR029017">
    <property type="entry name" value="Enolase-like_N"/>
</dbReference>
<dbReference type="Pfam" id="PF02746">
    <property type="entry name" value="MR_MLE_N"/>
    <property type="match status" value="1"/>
</dbReference>
<dbReference type="InterPro" id="IPR013342">
    <property type="entry name" value="Mandelate_racemase_C"/>
</dbReference>
<keyword evidence="3" id="KW-0479">Metal-binding</keyword>
<evidence type="ECO:0000256" key="3">
    <source>
        <dbReference type="ARBA" id="ARBA00022723"/>
    </source>
</evidence>
<feature type="domain" description="Mandelate racemase/muconate lactonizing enzyme C-terminal" evidence="6">
    <location>
        <begin position="143"/>
        <end position="239"/>
    </location>
</feature>
<dbReference type="SUPFAM" id="SSF54826">
    <property type="entry name" value="Enolase N-terminal domain-like"/>
    <property type="match status" value="1"/>
</dbReference>
<comment type="similarity">
    <text evidence="2">Belongs to the mandelate racemase/muconate lactonizing enzyme family.</text>
</comment>
<dbReference type="GO" id="GO:0016854">
    <property type="term" value="F:racemase and epimerase activity"/>
    <property type="evidence" value="ECO:0007669"/>
    <property type="project" value="UniProtKB-ARBA"/>
</dbReference>
<evidence type="ECO:0000256" key="4">
    <source>
        <dbReference type="ARBA" id="ARBA00022842"/>
    </source>
</evidence>
<gene>
    <name evidence="7" type="ORF">EAT49_18580</name>
</gene>
<dbReference type="GO" id="GO:0006518">
    <property type="term" value="P:peptide metabolic process"/>
    <property type="evidence" value="ECO:0007669"/>
    <property type="project" value="UniProtKB-ARBA"/>
</dbReference>
<dbReference type="EMBL" id="RDRB01000011">
    <property type="protein sequence ID" value="ROT97807.1"/>
    <property type="molecule type" value="Genomic_DNA"/>
</dbReference>